<dbReference type="InterPro" id="IPR008984">
    <property type="entry name" value="SMAD_FHA_dom_sf"/>
</dbReference>
<evidence type="ECO:0000256" key="1">
    <source>
        <dbReference type="ARBA" id="ARBA00022553"/>
    </source>
</evidence>
<dbReference type="PANTHER" id="PTHR23308">
    <property type="entry name" value="NUCLEAR INHIBITOR OF PROTEIN PHOSPHATASE-1"/>
    <property type="match status" value="1"/>
</dbReference>
<dbReference type="InterPro" id="IPR050923">
    <property type="entry name" value="Cell_Proc_Reg/RNA_Proc"/>
</dbReference>
<evidence type="ECO:0000313" key="4">
    <source>
        <dbReference type="Proteomes" id="UP000619260"/>
    </source>
</evidence>
<gene>
    <name evidence="3" type="ORF">Val02_52450</name>
</gene>
<reference evidence="3" key="1">
    <citation type="submission" date="2021-01" db="EMBL/GenBank/DDBJ databases">
        <title>Whole genome shotgun sequence of Virgisporangium aliadipatigenens NBRC 105644.</title>
        <authorList>
            <person name="Komaki H."/>
            <person name="Tamura T."/>
        </authorList>
    </citation>
    <scope>NUCLEOTIDE SEQUENCE</scope>
    <source>
        <strain evidence="3">NBRC 105644</strain>
    </source>
</reference>
<accession>A0A8J3YMP6</accession>
<keyword evidence="4" id="KW-1185">Reference proteome</keyword>
<dbReference type="EMBL" id="BOPF01000020">
    <property type="protein sequence ID" value="GIJ48359.1"/>
    <property type="molecule type" value="Genomic_DNA"/>
</dbReference>
<evidence type="ECO:0000259" key="2">
    <source>
        <dbReference type="PROSITE" id="PS50006"/>
    </source>
</evidence>
<comment type="caution">
    <text evidence="3">The sequence shown here is derived from an EMBL/GenBank/DDBJ whole genome shotgun (WGS) entry which is preliminary data.</text>
</comment>
<protein>
    <recommendedName>
        <fullName evidence="2">FHA domain-containing protein</fullName>
    </recommendedName>
</protein>
<evidence type="ECO:0000313" key="3">
    <source>
        <dbReference type="EMBL" id="GIJ48359.1"/>
    </source>
</evidence>
<dbReference type="InterPro" id="IPR000253">
    <property type="entry name" value="FHA_dom"/>
</dbReference>
<dbReference type="RefSeq" id="WP_203901847.1">
    <property type="nucleotide sequence ID" value="NZ_BOPF01000020.1"/>
</dbReference>
<feature type="domain" description="FHA" evidence="2">
    <location>
        <begin position="87"/>
        <end position="138"/>
    </location>
</feature>
<name>A0A8J3YMP6_9ACTN</name>
<dbReference type="Proteomes" id="UP000619260">
    <property type="component" value="Unassembled WGS sequence"/>
</dbReference>
<organism evidence="3 4">
    <name type="scientific">Virgisporangium aliadipatigenens</name>
    <dbReference type="NCBI Taxonomy" id="741659"/>
    <lineage>
        <taxon>Bacteria</taxon>
        <taxon>Bacillati</taxon>
        <taxon>Actinomycetota</taxon>
        <taxon>Actinomycetes</taxon>
        <taxon>Micromonosporales</taxon>
        <taxon>Micromonosporaceae</taxon>
        <taxon>Virgisporangium</taxon>
    </lineage>
</organism>
<dbReference type="SUPFAM" id="SSF49879">
    <property type="entry name" value="SMAD/FHA domain"/>
    <property type="match status" value="1"/>
</dbReference>
<dbReference type="PROSITE" id="PS50006">
    <property type="entry name" value="FHA_DOMAIN"/>
    <property type="match status" value="1"/>
</dbReference>
<dbReference type="Gene3D" id="2.60.200.20">
    <property type="match status" value="1"/>
</dbReference>
<dbReference type="Pfam" id="PF00498">
    <property type="entry name" value="FHA"/>
    <property type="match status" value="1"/>
</dbReference>
<keyword evidence="1" id="KW-0597">Phosphoprotein</keyword>
<proteinExistence type="predicted"/>
<sequence length="168" mass="17787">MAELMCPGCRADLETGRPYCTGCLLAAVPFEKPVPAALPKGRECRDPDCVHSGVLPAEACRHCGRRARAVLLRFPWGTERLPTGGPLLIGRENSPLAERLARYPNVSRRHAELALDAGAVVVTDLDSVNGTFVNDERLAPGVPVRAGSGDRLRFAAALIVEVGPGGAP</sequence>
<dbReference type="AlphaFoldDB" id="A0A8J3YMP6"/>
<dbReference type="CDD" id="cd00060">
    <property type="entry name" value="FHA"/>
    <property type="match status" value="1"/>
</dbReference>
<dbReference type="SMART" id="SM00240">
    <property type="entry name" value="FHA"/>
    <property type="match status" value="1"/>
</dbReference>